<evidence type="ECO:0000313" key="4">
    <source>
        <dbReference type="Proteomes" id="UP001302949"/>
    </source>
</evidence>
<evidence type="ECO:0000313" key="3">
    <source>
        <dbReference type="EMBL" id="MEA5138073.1"/>
    </source>
</evidence>
<protein>
    <submittedName>
        <fullName evidence="3">SPOR domain-containing protein</fullName>
    </submittedName>
</protein>
<keyword evidence="1" id="KW-1133">Transmembrane helix</keyword>
<evidence type="ECO:0000256" key="1">
    <source>
        <dbReference type="SAM" id="Phobius"/>
    </source>
</evidence>
<dbReference type="InterPro" id="IPR040495">
    <property type="entry name" value="HU-CCDC81_bac_1"/>
</dbReference>
<organism evidence="3 4">
    <name type="scientific">Arcicella rigui</name>
    <dbReference type="NCBI Taxonomy" id="797020"/>
    <lineage>
        <taxon>Bacteria</taxon>
        <taxon>Pseudomonadati</taxon>
        <taxon>Bacteroidota</taxon>
        <taxon>Cytophagia</taxon>
        <taxon>Cytophagales</taxon>
        <taxon>Flectobacillaceae</taxon>
        <taxon>Arcicella</taxon>
    </lineage>
</organism>
<dbReference type="InterPro" id="IPR041268">
    <property type="entry name" value="HU-CCDC81_bac_2"/>
</dbReference>
<dbReference type="Gene3D" id="3.30.70.1070">
    <property type="entry name" value="Sporulation related repeat"/>
    <property type="match status" value="1"/>
</dbReference>
<feature type="domain" description="SPOR" evidence="2">
    <location>
        <begin position="278"/>
        <end position="357"/>
    </location>
</feature>
<dbReference type="InterPro" id="IPR007730">
    <property type="entry name" value="SPOR-like_dom"/>
</dbReference>
<dbReference type="InterPro" id="IPR036680">
    <property type="entry name" value="SPOR-like_sf"/>
</dbReference>
<dbReference type="Proteomes" id="UP001302949">
    <property type="component" value="Unassembled WGS sequence"/>
</dbReference>
<dbReference type="EMBL" id="JAYFUM010000003">
    <property type="protein sequence ID" value="MEA5138073.1"/>
    <property type="molecule type" value="Genomic_DNA"/>
</dbReference>
<comment type="caution">
    <text evidence="3">The sequence shown here is derived from an EMBL/GenBank/DDBJ whole genome shotgun (WGS) entry which is preliminary data.</text>
</comment>
<feature type="transmembrane region" description="Helical" evidence="1">
    <location>
        <begin position="194"/>
        <end position="214"/>
    </location>
</feature>
<dbReference type="Pfam" id="PF18175">
    <property type="entry name" value="HU-CCDC81_bac_2"/>
    <property type="match status" value="1"/>
</dbReference>
<dbReference type="Pfam" id="PF05036">
    <property type="entry name" value="SPOR"/>
    <property type="match status" value="1"/>
</dbReference>
<name>A0ABU5Q652_9BACT</name>
<dbReference type="SUPFAM" id="SSF110997">
    <property type="entry name" value="Sporulation related repeat"/>
    <property type="match status" value="1"/>
</dbReference>
<keyword evidence="4" id="KW-1185">Reference proteome</keyword>
<dbReference type="PROSITE" id="PS51724">
    <property type="entry name" value="SPOR"/>
    <property type="match status" value="1"/>
</dbReference>
<reference evidence="3 4" key="1">
    <citation type="submission" date="2023-12" db="EMBL/GenBank/DDBJ databases">
        <title>Novel species of the genus Arcicella isolated from rivers.</title>
        <authorList>
            <person name="Lu H."/>
        </authorList>
    </citation>
    <scope>NUCLEOTIDE SEQUENCE [LARGE SCALE GENOMIC DNA]</scope>
    <source>
        <strain evidence="3 4">KCTC 23307</strain>
    </source>
</reference>
<gene>
    <name evidence="3" type="ORF">VB248_02945</name>
</gene>
<sequence length="357" mass="40157">MATVQNHIKELLFEQDCVVIPDFGGFITNFDAAKINTADQTMIPPRKWLAFNGLLKNDDGLLSNYIAQNEGISREEAVQRIKSFVEDAKKIIRFDQSYHIDEVGTFSQNEEGKLQFHPTEFSNFYAESFGLENVKLHKPVVSPIVSEIKPKVQVTSSHTIQQVFSTNDRKKITAEVIQEYPMLKNAIPRKRNQLLKFMAGMVGASLLVAFIFMYENPKLSLSTFNPFEFSQEQNDKPKPSIEQVVSNTPEVLEQAVVTHEKETPSLSTPVATEPKAEKVNEDHFLVIVGSFGLRENADNQLKELQKNGFEEASIIEPNKGAKLIKVSAGSFSTEAEATEACSAISKRIHQNTWVYKI</sequence>
<keyword evidence="1" id="KW-0812">Transmembrane</keyword>
<keyword evidence="1" id="KW-0472">Membrane</keyword>
<accession>A0ABU5Q652</accession>
<dbReference type="Pfam" id="PF18174">
    <property type="entry name" value="HU-CCDC81_bac_1"/>
    <property type="match status" value="1"/>
</dbReference>
<proteinExistence type="predicted"/>
<evidence type="ECO:0000259" key="2">
    <source>
        <dbReference type="PROSITE" id="PS51724"/>
    </source>
</evidence>
<dbReference type="RefSeq" id="WP_323295239.1">
    <property type="nucleotide sequence ID" value="NZ_JAYFUM010000003.1"/>
</dbReference>